<name>A0A4S5CHB2_AERVE</name>
<comment type="caution">
    <text evidence="1">The sequence shown here is derived from an EMBL/GenBank/DDBJ whole genome shotgun (WGS) entry which is preliminary data.</text>
</comment>
<dbReference type="EMBL" id="SSUX01000008">
    <property type="protein sequence ID" value="THJ45089.1"/>
    <property type="molecule type" value="Genomic_DNA"/>
</dbReference>
<dbReference type="AlphaFoldDB" id="A0A4S5CHB2"/>
<evidence type="ECO:0000313" key="1">
    <source>
        <dbReference type="EMBL" id="THJ45089.1"/>
    </source>
</evidence>
<accession>A0A4S5CHB2</accession>
<sequence length="163" mass="18337">MDELKEEIRLAMDGLGGNDVACAAACVALEDLDPAQGENWSWVQAVLADYPMAKEAALIVRQEMEERNIQSRAADQKRFEAWLTQYAPYLSILWDFERHYLSLPMVDSYLATATSEQAIMCRFAAGVWQGSNDYQFDLVSAAGILKDEQKSAIAAWFTSPFWP</sequence>
<reference evidence="1 2" key="1">
    <citation type="submission" date="2019-04" db="EMBL/GenBank/DDBJ databases">
        <title>Comparative genomics of Aeromonas veronii strains pathogenic to fish.</title>
        <authorList>
            <person name="Cascarano M.C."/>
            <person name="Smyrli M."/>
            <person name="Katharios P."/>
        </authorList>
    </citation>
    <scope>NUCLEOTIDE SEQUENCE [LARGE SCALE GENOMIC DNA]</scope>
    <source>
        <strain evidence="1 2">XU1</strain>
    </source>
</reference>
<organism evidence="1 2">
    <name type="scientific">Aeromonas veronii</name>
    <dbReference type="NCBI Taxonomy" id="654"/>
    <lineage>
        <taxon>Bacteria</taxon>
        <taxon>Pseudomonadati</taxon>
        <taxon>Pseudomonadota</taxon>
        <taxon>Gammaproteobacteria</taxon>
        <taxon>Aeromonadales</taxon>
        <taxon>Aeromonadaceae</taxon>
        <taxon>Aeromonas</taxon>
    </lineage>
</organism>
<gene>
    <name evidence="1" type="ORF">E8Q35_12980</name>
</gene>
<dbReference type="RefSeq" id="WP_136501912.1">
    <property type="nucleotide sequence ID" value="NZ_SSUX01000008.1"/>
</dbReference>
<dbReference type="Proteomes" id="UP000309618">
    <property type="component" value="Unassembled WGS sequence"/>
</dbReference>
<proteinExistence type="predicted"/>
<protein>
    <submittedName>
        <fullName evidence="1">Uncharacterized protein</fullName>
    </submittedName>
</protein>
<evidence type="ECO:0000313" key="2">
    <source>
        <dbReference type="Proteomes" id="UP000309618"/>
    </source>
</evidence>